<evidence type="ECO:0008006" key="3">
    <source>
        <dbReference type="Google" id="ProtNLM"/>
    </source>
</evidence>
<dbReference type="AlphaFoldDB" id="A0A839TQ52"/>
<dbReference type="Gene3D" id="3.20.20.80">
    <property type="entry name" value="Glycosidases"/>
    <property type="match status" value="1"/>
</dbReference>
<evidence type="ECO:0000313" key="2">
    <source>
        <dbReference type="Proteomes" id="UP000517523"/>
    </source>
</evidence>
<sequence>MTHGMVNDPIKRSSRVPRRRGINYDVGTYTRGTNQPSSRELFDPETVRKEMEIIQSELHCTSIRISGRDVDRLVAASESALQQGLEVWFSPALIDEDEHAMLEYYRECAIAAETLRRQGPDVVFVAGCELSVFMKGILEGATSFDRIGVLMNPWRLLKYTIRKGSFHWRLNAFLSKALNVIREHFHGQVTYASGTWENVNWDLFDIVSADHYRDTHNHQRYREQLRAYFKHGKPVVITEFGCCTYEGAQDRGGYGWNVVDHGHSPKRLGEGIVRDEQVQVRYMRELFDIFQEEGVDGAFWFTFAMPSYPYDEEPAFNLDTASYSVVRSFKGGRTGAVYPGMPWDTKASFVALGELYNRP</sequence>
<comment type="caution">
    <text evidence="1">The sequence shown here is derived from an EMBL/GenBank/DDBJ whole genome shotgun (WGS) entry which is preliminary data.</text>
</comment>
<organism evidence="1 2">
    <name type="scientific">Paenibacillus rhizosphaerae</name>
    <dbReference type="NCBI Taxonomy" id="297318"/>
    <lineage>
        <taxon>Bacteria</taxon>
        <taxon>Bacillati</taxon>
        <taxon>Bacillota</taxon>
        <taxon>Bacilli</taxon>
        <taxon>Bacillales</taxon>
        <taxon>Paenibacillaceae</taxon>
        <taxon>Paenibacillus</taxon>
    </lineage>
</organism>
<dbReference type="EMBL" id="JACHXJ010000003">
    <property type="protein sequence ID" value="MBB3128956.1"/>
    <property type="molecule type" value="Genomic_DNA"/>
</dbReference>
<reference evidence="1 2" key="1">
    <citation type="submission" date="2020-08" db="EMBL/GenBank/DDBJ databases">
        <title>Genomic Encyclopedia of Type Strains, Phase III (KMG-III): the genomes of soil and plant-associated and newly described type strains.</title>
        <authorList>
            <person name="Whitman W."/>
        </authorList>
    </citation>
    <scope>NUCLEOTIDE SEQUENCE [LARGE SCALE GENOMIC DNA]</scope>
    <source>
        <strain evidence="1 2">CECT 5831</strain>
    </source>
</reference>
<dbReference type="InterPro" id="IPR055151">
    <property type="entry name" value="GH113"/>
</dbReference>
<evidence type="ECO:0000313" key="1">
    <source>
        <dbReference type="EMBL" id="MBB3128956.1"/>
    </source>
</evidence>
<accession>A0A839TQ52</accession>
<dbReference type="RefSeq" id="WP_204797546.1">
    <property type="nucleotide sequence ID" value="NZ_JACHXJ010000003.1"/>
</dbReference>
<proteinExistence type="predicted"/>
<dbReference type="InterPro" id="IPR017853">
    <property type="entry name" value="GH"/>
</dbReference>
<name>A0A839TQ52_9BACL</name>
<gene>
    <name evidence="1" type="ORF">FHS19_003631</name>
</gene>
<dbReference type="SUPFAM" id="SSF51445">
    <property type="entry name" value="(Trans)glycosidases"/>
    <property type="match status" value="1"/>
</dbReference>
<dbReference type="Proteomes" id="UP000517523">
    <property type="component" value="Unassembled WGS sequence"/>
</dbReference>
<dbReference type="Pfam" id="PF22612">
    <property type="entry name" value="GH113"/>
    <property type="match status" value="1"/>
</dbReference>
<protein>
    <recommendedName>
        <fullName evidence="3">Abortive infection protein</fullName>
    </recommendedName>
</protein>